<dbReference type="Pfam" id="PF00135">
    <property type="entry name" value="COesterase"/>
    <property type="match status" value="1"/>
</dbReference>
<evidence type="ECO:0000313" key="8">
    <source>
        <dbReference type="Proteomes" id="UP000285301"/>
    </source>
</evidence>
<dbReference type="PROSITE" id="PS00941">
    <property type="entry name" value="CARBOXYLESTERASE_B_2"/>
    <property type="match status" value="1"/>
</dbReference>
<proteinExistence type="inferred from homology"/>
<organism evidence="7 8">
    <name type="scientific">Dinothrombium tinctorium</name>
    <dbReference type="NCBI Taxonomy" id="1965070"/>
    <lineage>
        <taxon>Eukaryota</taxon>
        <taxon>Metazoa</taxon>
        <taxon>Ecdysozoa</taxon>
        <taxon>Arthropoda</taxon>
        <taxon>Chelicerata</taxon>
        <taxon>Arachnida</taxon>
        <taxon>Acari</taxon>
        <taxon>Acariformes</taxon>
        <taxon>Trombidiformes</taxon>
        <taxon>Prostigmata</taxon>
        <taxon>Anystina</taxon>
        <taxon>Parasitengona</taxon>
        <taxon>Trombidioidea</taxon>
        <taxon>Trombidiidae</taxon>
        <taxon>Dinothrombium</taxon>
    </lineage>
</organism>
<evidence type="ECO:0000256" key="3">
    <source>
        <dbReference type="ARBA" id="ARBA00023180"/>
    </source>
</evidence>
<dbReference type="InterPro" id="IPR019819">
    <property type="entry name" value="Carboxylesterase_B_CS"/>
</dbReference>
<evidence type="ECO:0000313" key="7">
    <source>
        <dbReference type="EMBL" id="RWS11327.1"/>
    </source>
</evidence>
<protein>
    <submittedName>
        <fullName evidence="7">Neuroligin-4: Y-linked-like protein</fullName>
    </submittedName>
</protein>
<gene>
    <name evidence="7" type="ORF">B4U79_09344</name>
</gene>
<dbReference type="Gene3D" id="3.40.50.1820">
    <property type="entry name" value="alpha/beta hydrolase"/>
    <property type="match status" value="1"/>
</dbReference>
<evidence type="ECO:0000259" key="6">
    <source>
        <dbReference type="Pfam" id="PF00135"/>
    </source>
</evidence>
<dbReference type="Proteomes" id="UP000285301">
    <property type="component" value="Unassembled WGS sequence"/>
</dbReference>
<keyword evidence="5" id="KW-0472">Membrane</keyword>
<evidence type="ECO:0000256" key="1">
    <source>
        <dbReference type="ARBA" id="ARBA00005964"/>
    </source>
</evidence>
<reference evidence="7 8" key="1">
    <citation type="journal article" date="2018" name="Gigascience">
        <title>Genomes of trombidid mites reveal novel predicted allergens and laterally-transferred genes associated with secondary metabolism.</title>
        <authorList>
            <person name="Dong X."/>
            <person name="Chaisiri K."/>
            <person name="Xia D."/>
            <person name="Armstrong S.D."/>
            <person name="Fang Y."/>
            <person name="Donnelly M.J."/>
            <person name="Kadowaki T."/>
            <person name="McGarry J.W."/>
            <person name="Darby A.C."/>
            <person name="Makepeace B.L."/>
        </authorList>
    </citation>
    <scope>NUCLEOTIDE SEQUENCE [LARGE SCALE GENOMIC DNA]</scope>
    <source>
        <strain evidence="7">UoL-WK</strain>
    </source>
</reference>
<evidence type="ECO:0000256" key="2">
    <source>
        <dbReference type="ARBA" id="ARBA00022729"/>
    </source>
</evidence>
<keyword evidence="2" id="KW-0732">Signal</keyword>
<feature type="compositionally biased region" description="Polar residues" evidence="4">
    <location>
        <begin position="734"/>
        <end position="743"/>
    </location>
</feature>
<feature type="non-terminal residue" evidence="7">
    <location>
        <position position="1"/>
    </location>
</feature>
<sequence length="777" mass="88306">AVIILSCVIGSQFKLTGGQQYPPFASHRDYEPRDSSNYAAYSYENSDTRCLQSLTNERPQRPERIEVNTQFGKVTGRYAYLCDEPGVPINERPLDTGQPYATYRPYPRILNNVTVFLGIPYARPPLREFGLRFKPPQPPLPWGVIDVSKYKAACPQLYNYTGKDKMIPTVDEDCLYLNIFSPYVSIIFLIIYYLIYVLLQSSSLIRNPYPVMIYIHGGNYDHGTGNTFPGHMLAATQQVVVVTFNYRLGLLGFIATADNASAGNYGLLDQELLIRWVRHNIRNFNGDPNAITLFGPGAGAASAGLLAISPLTRRYIKRVIAQSGSAVADWATQTDPLFIKNMSIVAGNTFGCPVHYSYKLIECLKSRSYTEITLNEVKPDVGWIPWAPVPDFATQSKENQFMPFTPEQFLERGFPVNEPHLDAYLAGVTRDEGSAHLLQDYEIAKNQFYVTKEIFERKVSHFIKVYNETLNPDALLNAIRFMYTPWTDPSNESLIRQGLIDMYTDSWYVAGNDKMVKLMLKNKVKTYMYVLNYTIEGLQNPDWIGVSHNTEYLLSSGAPFMDKSFYPPYLNLADKRWTESDRNMSQFFMESWANFAKYGNPTPQALFNTILWEEMSLNNLQFLPVNSTNFTTIMHRDYRQKQSQFWISYIPSLLNKIPVTWPPQYDEVVEELRLYQAATWGVLAAIVVLIFISALCSCLYCRAKRDRIGDAAVDLQFPDIATMANQYSAPSTRANSEISLSTRGRSEYPPSLKMKSAKSKSSEKVINAGIRDKHTSV</sequence>
<feature type="domain" description="Carboxylesterase type B" evidence="6">
    <location>
        <begin position="112"/>
        <end position="646"/>
    </location>
</feature>
<evidence type="ECO:0000256" key="5">
    <source>
        <dbReference type="SAM" id="Phobius"/>
    </source>
</evidence>
<comment type="similarity">
    <text evidence="1">Belongs to the type-B carboxylesterase/lipase family.</text>
</comment>
<keyword evidence="5" id="KW-1133">Transmembrane helix</keyword>
<dbReference type="InterPro" id="IPR029058">
    <property type="entry name" value="AB_hydrolase_fold"/>
</dbReference>
<feature type="transmembrane region" description="Helical" evidence="5">
    <location>
        <begin position="680"/>
        <end position="701"/>
    </location>
</feature>
<dbReference type="SUPFAM" id="SSF53474">
    <property type="entry name" value="alpha/beta-Hydrolases"/>
    <property type="match status" value="1"/>
</dbReference>
<keyword evidence="8" id="KW-1185">Reference proteome</keyword>
<dbReference type="PANTHER" id="PTHR43903">
    <property type="entry name" value="NEUROLIGIN"/>
    <property type="match status" value="1"/>
</dbReference>
<dbReference type="OrthoDB" id="408631at2759"/>
<dbReference type="AlphaFoldDB" id="A0A443R7T9"/>
<dbReference type="InterPro" id="IPR002018">
    <property type="entry name" value="CarbesteraseB"/>
</dbReference>
<comment type="caution">
    <text evidence="7">The sequence shown here is derived from an EMBL/GenBank/DDBJ whole genome shotgun (WGS) entry which is preliminary data.</text>
</comment>
<dbReference type="STRING" id="1965070.A0A443R7T9"/>
<evidence type="ECO:0000256" key="4">
    <source>
        <dbReference type="SAM" id="MobiDB-lite"/>
    </source>
</evidence>
<feature type="transmembrane region" description="Helical" evidence="5">
    <location>
        <begin position="175"/>
        <end position="199"/>
    </location>
</feature>
<feature type="region of interest" description="Disordered" evidence="4">
    <location>
        <begin position="734"/>
        <end position="777"/>
    </location>
</feature>
<dbReference type="EMBL" id="NCKU01001763">
    <property type="protein sequence ID" value="RWS11327.1"/>
    <property type="molecule type" value="Genomic_DNA"/>
</dbReference>
<name>A0A443R7T9_9ACAR</name>
<dbReference type="InterPro" id="IPR051093">
    <property type="entry name" value="Neuroligin/BSAL"/>
</dbReference>
<accession>A0A443R7T9</accession>
<keyword evidence="3" id="KW-0325">Glycoprotein</keyword>
<keyword evidence="5" id="KW-0812">Transmembrane</keyword>